<keyword evidence="5" id="KW-1185">Reference proteome</keyword>
<proteinExistence type="inferred from homology"/>
<feature type="domain" description="Leucine-binding protein" evidence="3">
    <location>
        <begin position="28"/>
        <end position="308"/>
    </location>
</feature>
<evidence type="ECO:0000256" key="2">
    <source>
        <dbReference type="ARBA" id="ARBA00022729"/>
    </source>
</evidence>
<evidence type="ECO:0000313" key="4">
    <source>
        <dbReference type="EMBL" id="OQP45488.1"/>
    </source>
</evidence>
<dbReference type="Gene3D" id="3.40.50.2300">
    <property type="match status" value="2"/>
</dbReference>
<dbReference type="InterPro" id="IPR028082">
    <property type="entry name" value="Peripla_BP_I"/>
</dbReference>
<organism evidence="4 5">
    <name type="scientific">Niastella koreensis</name>
    <dbReference type="NCBI Taxonomy" id="354356"/>
    <lineage>
        <taxon>Bacteria</taxon>
        <taxon>Pseudomonadati</taxon>
        <taxon>Bacteroidota</taxon>
        <taxon>Chitinophagia</taxon>
        <taxon>Chitinophagales</taxon>
        <taxon>Chitinophagaceae</taxon>
        <taxon>Niastella</taxon>
    </lineage>
</organism>
<name>A0ABX3NT71_9BACT</name>
<sequence>MLDGLRCRLTPGSDPEYQFYTENIGFGENNELSYSKAEKLFLQDKVDILIAYCNSANAEALYQLAGAFQKPLLILDAGMQLPQEKASPWCYHITLQGLHGCRIAGNMSGTGNRNVLMATSFYDGGYRGPWSYDRGLSEAGGAVCGNYVSGYRTAEFNIDQYISLLKNTEAASVAACFSSYLAELFFNALNEKNSEAIPVPFYCAPFMAEEQLLSKCNFPGGEFYTVVPWSSALENPQQTEFTNSIRQATNKAANIFHLLGWEAGIVTIALVECGIQSLKDFSYLSPRGKTTIHPETHYTYAPLYKGKIIGGQHGKCALQITETIPPDAGMHIKVMSDQPTSFMSGWKNNYLCI</sequence>
<protein>
    <recommendedName>
        <fullName evidence="3">Leucine-binding protein domain-containing protein</fullName>
    </recommendedName>
</protein>
<dbReference type="EMBL" id="LWBO01000019">
    <property type="protein sequence ID" value="OQP45488.1"/>
    <property type="molecule type" value="Genomic_DNA"/>
</dbReference>
<evidence type="ECO:0000259" key="3">
    <source>
        <dbReference type="Pfam" id="PF13458"/>
    </source>
</evidence>
<dbReference type="Pfam" id="PF13458">
    <property type="entry name" value="Peripla_BP_6"/>
    <property type="match status" value="1"/>
</dbReference>
<evidence type="ECO:0000313" key="5">
    <source>
        <dbReference type="Proteomes" id="UP000192277"/>
    </source>
</evidence>
<keyword evidence="2" id="KW-0732">Signal</keyword>
<comment type="caution">
    <text evidence="4">The sequence shown here is derived from an EMBL/GenBank/DDBJ whole genome shotgun (WGS) entry which is preliminary data.</text>
</comment>
<dbReference type="InterPro" id="IPR028081">
    <property type="entry name" value="Leu-bd"/>
</dbReference>
<accession>A0ABX3NT71</accession>
<dbReference type="SUPFAM" id="SSF53822">
    <property type="entry name" value="Periplasmic binding protein-like I"/>
    <property type="match status" value="1"/>
</dbReference>
<comment type="similarity">
    <text evidence="1">Belongs to the leucine-binding protein family.</text>
</comment>
<reference evidence="4 5" key="1">
    <citation type="submission" date="2016-04" db="EMBL/GenBank/DDBJ databases">
        <authorList>
            <person name="Chen L."/>
            <person name="Zhuang W."/>
            <person name="Wang G."/>
        </authorList>
    </citation>
    <scope>NUCLEOTIDE SEQUENCE [LARGE SCALE GENOMIC DNA]</scope>
    <source>
        <strain evidence="5">GR20</strain>
    </source>
</reference>
<dbReference type="Proteomes" id="UP000192277">
    <property type="component" value="Unassembled WGS sequence"/>
</dbReference>
<gene>
    <name evidence="4" type="ORF">A4D02_33040</name>
</gene>
<evidence type="ECO:0000256" key="1">
    <source>
        <dbReference type="ARBA" id="ARBA00010062"/>
    </source>
</evidence>